<evidence type="ECO:0000313" key="1">
    <source>
        <dbReference type="EMBL" id="GGN98002.1"/>
    </source>
</evidence>
<name>A0ABQ2L0D6_9BACL</name>
<dbReference type="Gene3D" id="1.10.3210.10">
    <property type="entry name" value="Hypothetical protein af1432"/>
    <property type="match status" value="1"/>
</dbReference>
<evidence type="ECO:0000313" key="2">
    <source>
        <dbReference type="Proteomes" id="UP000606653"/>
    </source>
</evidence>
<organism evidence="1 2">
    <name type="scientific">Saccharibacillus kuerlensis</name>
    <dbReference type="NCBI Taxonomy" id="459527"/>
    <lineage>
        <taxon>Bacteria</taxon>
        <taxon>Bacillati</taxon>
        <taxon>Bacillota</taxon>
        <taxon>Bacilli</taxon>
        <taxon>Bacillales</taxon>
        <taxon>Paenibacillaceae</taxon>
        <taxon>Saccharibacillus</taxon>
    </lineage>
</organism>
<protein>
    <recommendedName>
        <fullName evidence="3">GTP pyrophosphokinase</fullName>
    </recommendedName>
</protein>
<comment type="caution">
    <text evidence="1">The sequence shown here is derived from an EMBL/GenBank/DDBJ whole genome shotgun (WGS) entry which is preliminary data.</text>
</comment>
<dbReference type="RefSeq" id="WP_018977181.1">
    <property type="nucleotide sequence ID" value="NZ_BMLN01000004.1"/>
</dbReference>
<keyword evidence="2" id="KW-1185">Reference proteome</keyword>
<dbReference type="Proteomes" id="UP000606653">
    <property type="component" value="Unassembled WGS sequence"/>
</dbReference>
<reference evidence="2" key="1">
    <citation type="journal article" date="2019" name="Int. J. Syst. Evol. Microbiol.">
        <title>The Global Catalogue of Microorganisms (GCM) 10K type strain sequencing project: providing services to taxonomists for standard genome sequencing and annotation.</title>
        <authorList>
            <consortium name="The Broad Institute Genomics Platform"/>
            <consortium name="The Broad Institute Genome Sequencing Center for Infectious Disease"/>
            <person name="Wu L."/>
            <person name="Ma J."/>
        </authorList>
    </citation>
    <scope>NUCLEOTIDE SEQUENCE [LARGE SCALE GENOMIC DNA]</scope>
    <source>
        <strain evidence="2">CGMCC 1.6964</strain>
    </source>
</reference>
<dbReference type="EMBL" id="BMLN01000004">
    <property type="protein sequence ID" value="GGN98002.1"/>
    <property type="molecule type" value="Genomic_DNA"/>
</dbReference>
<dbReference type="SUPFAM" id="SSF109604">
    <property type="entry name" value="HD-domain/PDEase-like"/>
    <property type="match status" value="1"/>
</dbReference>
<gene>
    <name evidence="1" type="ORF">GCM10010969_16500</name>
</gene>
<evidence type="ECO:0008006" key="3">
    <source>
        <dbReference type="Google" id="ProtNLM"/>
    </source>
</evidence>
<proteinExistence type="predicted"/>
<sequence length="139" mass="16175">MSTLTKAITLAARYHEGQTDKGGQPFIFHPFRLMLRALTEEEQIVAALHDTIEDTELTLDDLRREGFSEEIVAAVDHLSRREDEEYEHFIRRIKGHRLASRVKILDLQDNMDLTRIKEASEEDHKRVEKYSKALDTLLS</sequence>
<accession>A0ABQ2L0D6</accession>